<reference evidence="7" key="1">
    <citation type="submission" date="2020-03" db="EMBL/GenBank/DDBJ databases">
        <title>Draft sequencing of Paenibacilllus sp. S3N08.</title>
        <authorList>
            <person name="Kim D.-U."/>
        </authorList>
    </citation>
    <scope>NUCLEOTIDE SEQUENCE</scope>
    <source>
        <strain evidence="7">S3N08</strain>
    </source>
</reference>
<comment type="similarity">
    <text evidence="1">Belongs to the peptidase C40 family.</text>
</comment>
<dbReference type="SUPFAM" id="SSF54001">
    <property type="entry name" value="Cysteine proteinases"/>
    <property type="match status" value="1"/>
</dbReference>
<protein>
    <submittedName>
        <fullName evidence="7">C40 family peptidase</fullName>
    </submittedName>
</protein>
<feature type="chain" id="PRO_5046521382" evidence="5">
    <location>
        <begin position="28"/>
        <end position="188"/>
    </location>
</feature>
<evidence type="ECO:0000256" key="1">
    <source>
        <dbReference type="ARBA" id="ARBA00007074"/>
    </source>
</evidence>
<evidence type="ECO:0000256" key="2">
    <source>
        <dbReference type="ARBA" id="ARBA00022670"/>
    </source>
</evidence>
<keyword evidence="5" id="KW-0732">Signal</keyword>
<dbReference type="Pfam" id="PF00877">
    <property type="entry name" value="NLPC_P60"/>
    <property type="match status" value="1"/>
</dbReference>
<dbReference type="InterPro" id="IPR000064">
    <property type="entry name" value="NLP_P60_dom"/>
</dbReference>
<keyword evidence="3" id="KW-0378">Hydrolase</keyword>
<organism evidence="7 8">
    <name type="scientific">Paenibacillus agricola</name>
    <dbReference type="NCBI Taxonomy" id="2716264"/>
    <lineage>
        <taxon>Bacteria</taxon>
        <taxon>Bacillati</taxon>
        <taxon>Bacillota</taxon>
        <taxon>Bacilli</taxon>
        <taxon>Bacillales</taxon>
        <taxon>Paenibacillaceae</taxon>
        <taxon>Paenibacillus</taxon>
    </lineage>
</organism>
<name>A0ABX0JGE1_9BACL</name>
<dbReference type="InterPro" id="IPR051202">
    <property type="entry name" value="Peptidase_C40"/>
</dbReference>
<keyword evidence="8" id="KW-1185">Reference proteome</keyword>
<evidence type="ECO:0000313" key="8">
    <source>
        <dbReference type="Proteomes" id="UP001165962"/>
    </source>
</evidence>
<feature type="signal peptide" evidence="5">
    <location>
        <begin position="1"/>
        <end position="27"/>
    </location>
</feature>
<dbReference type="EMBL" id="JAAOIW010000011">
    <property type="protein sequence ID" value="NHN33309.1"/>
    <property type="molecule type" value="Genomic_DNA"/>
</dbReference>
<evidence type="ECO:0000313" key="7">
    <source>
        <dbReference type="EMBL" id="NHN33309.1"/>
    </source>
</evidence>
<dbReference type="RefSeq" id="WP_166153609.1">
    <property type="nucleotide sequence ID" value="NZ_JAAOIW010000011.1"/>
</dbReference>
<dbReference type="Gene3D" id="3.90.1720.10">
    <property type="entry name" value="endopeptidase domain like (from Nostoc punctiforme)"/>
    <property type="match status" value="1"/>
</dbReference>
<dbReference type="PROSITE" id="PS51935">
    <property type="entry name" value="NLPC_P60"/>
    <property type="match status" value="1"/>
</dbReference>
<proteinExistence type="inferred from homology"/>
<dbReference type="Proteomes" id="UP001165962">
    <property type="component" value="Unassembled WGS sequence"/>
</dbReference>
<keyword evidence="2" id="KW-0645">Protease</keyword>
<feature type="domain" description="NlpC/P60" evidence="6">
    <location>
        <begin position="42"/>
        <end position="187"/>
    </location>
</feature>
<evidence type="ECO:0000256" key="5">
    <source>
        <dbReference type="SAM" id="SignalP"/>
    </source>
</evidence>
<evidence type="ECO:0000259" key="6">
    <source>
        <dbReference type="PROSITE" id="PS51935"/>
    </source>
</evidence>
<dbReference type="InterPro" id="IPR038765">
    <property type="entry name" value="Papain-like_cys_pep_sf"/>
</dbReference>
<evidence type="ECO:0000256" key="4">
    <source>
        <dbReference type="ARBA" id="ARBA00022807"/>
    </source>
</evidence>
<accession>A0ABX0JGE1</accession>
<evidence type="ECO:0000256" key="3">
    <source>
        <dbReference type="ARBA" id="ARBA00022801"/>
    </source>
</evidence>
<keyword evidence="4" id="KW-0788">Thiol protease</keyword>
<dbReference type="PANTHER" id="PTHR47053:SF1">
    <property type="entry name" value="MUREIN DD-ENDOPEPTIDASE MEPH-RELATED"/>
    <property type="match status" value="1"/>
</dbReference>
<dbReference type="PANTHER" id="PTHR47053">
    <property type="entry name" value="MUREIN DD-ENDOPEPTIDASE MEPH-RELATED"/>
    <property type="match status" value="1"/>
</dbReference>
<sequence length="188" mass="20920">MKKTFSSALIVITLSLSAISFQGHAFAASQTDSNFSQTSVASSVRQKVISAGKAYLGTPYEFGSSRSNTRTFDCSDFVRQAYLEGAKIKLPADSRSQAEYIKKNGNVTTDWRKLKPGDVMFFMSYRGSDASDYRGIIKNKQRITHNGIYLGNGKILQTYSKESGGVRIDTIDNKQWEYRFLFGGSVLK</sequence>
<comment type="caution">
    <text evidence="7">The sequence shown here is derived from an EMBL/GenBank/DDBJ whole genome shotgun (WGS) entry which is preliminary data.</text>
</comment>
<gene>
    <name evidence="7" type="ORF">G9U52_26205</name>
</gene>